<evidence type="ECO:0000313" key="1">
    <source>
        <dbReference type="EMBL" id="AIY89401.1"/>
    </source>
</evidence>
<accession>A0A0A7GEM0</accession>
<protein>
    <submittedName>
        <fullName evidence="1">Uncharacterized protein</fullName>
    </submittedName>
</protein>
<sequence length="51" mass="6205">MDRNRIYGLLKGIFRIQIGFTLIRIWSLNRVYPEKTNIHLFDLIGKMKQRK</sequence>
<reference evidence="1 2" key="1">
    <citation type="journal article" date="2015" name="Appl. Environ. Microbiol.">
        <title>The Geoglobus acetivorans genome: Fe(III) reduction, acetate utilization, autotrophic growth, and degradation of aromatic compounds in a hyperthermophilic archaeon.</title>
        <authorList>
            <person name="Mardanov A.V."/>
            <person name="Slododkina G.B."/>
            <person name="Slobodkin A.I."/>
            <person name="Beletsky A.V."/>
            <person name="Gavrilov S.N."/>
            <person name="Kublanov I.V."/>
            <person name="Bonch-Osmolovskaya E.A."/>
            <person name="Skryabin K.G."/>
            <person name="Ravin N.V."/>
        </authorList>
    </citation>
    <scope>NUCLEOTIDE SEQUENCE [LARGE SCALE GENOMIC DNA]</scope>
    <source>
        <strain evidence="1 2">SBH6</strain>
    </source>
</reference>
<dbReference type="Proteomes" id="UP000030624">
    <property type="component" value="Chromosome"/>
</dbReference>
<organism evidence="1 2">
    <name type="scientific">Geoglobus acetivorans</name>
    <dbReference type="NCBI Taxonomy" id="565033"/>
    <lineage>
        <taxon>Archaea</taxon>
        <taxon>Methanobacteriati</taxon>
        <taxon>Methanobacteriota</taxon>
        <taxon>Archaeoglobi</taxon>
        <taxon>Archaeoglobales</taxon>
        <taxon>Archaeoglobaceae</taxon>
        <taxon>Geoglobus</taxon>
    </lineage>
</organism>
<proteinExistence type="predicted"/>
<dbReference type="KEGG" id="gac:GACE_0345"/>
<dbReference type="HOGENOM" id="CLU_3163279_0_0_2"/>
<evidence type="ECO:0000313" key="2">
    <source>
        <dbReference type="Proteomes" id="UP000030624"/>
    </source>
</evidence>
<dbReference type="EMBL" id="CP009552">
    <property type="protein sequence ID" value="AIY89401.1"/>
    <property type="molecule type" value="Genomic_DNA"/>
</dbReference>
<dbReference type="AlphaFoldDB" id="A0A0A7GEM0"/>
<gene>
    <name evidence="1" type="ORF">GACE_0345</name>
</gene>
<dbReference type="STRING" id="565033.GACE_0345"/>
<name>A0A0A7GEM0_GEOAI</name>